<dbReference type="GO" id="GO:0006352">
    <property type="term" value="P:DNA-templated transcription initiation"/>
    <property type="evidence" value="ECO:0007669"/>
    <property type="project" value="InterPro"/>
</dbReference>
<dbReference type="Pfam" id="PF04539">
    <property type="entry name" value="Sigma70_r3"/>
    <property type="match status" value="1"/>
</dbReference>
<feature type="domain" description="RNA polymerase sigma-70 region 2" evidence="8">
    <location>
        <begin position="281"/>
        <end position="348"/>
    </location>
</feature>
<feature type="domain" description="RNA polymerase sigma-70 region 3" evidence="7">
    <location>
        <begin position="358"/>
        <end position="422"/>
    </location>
</feature>
<sequence length="481" mass="54639">MSIGTVIRVCAGKQLLRASFLPGEFADKLISFPDQGTLLFTNSVSKHVVLAKKSSNSRAQSRSVKQIQRNTLKAFREDVDGFFMSSTSEASSSGSAVMDKNYRLEPEVEQSLEALILLQRSMLEKQWYLSLDLTRLKELDSLNSHQRTEVVRSGRASARQRRQHSRRNSSTQNFVNVELITQTAYKSNQEHAGVQAGSLRDTMTDSMKHMLSQDLLTHEEVLFLSKRIQSGLTLRKHKSRLKAKLGCEPSNAQWAASMNMSLTELKRKLTESSIAAQKLAMCNIRLVVSIARKYENMGVDLGDLIQEGLMGLRHGIEKFDSSKGFKLSTYVYWWIRQGIIKALAEYRRTVRIPSHVNERLGLIRKAKLSLEENGMPPSIENIAATLNMSEKKVKNATRATKRIFSFDKEYSGFENSASQTFHGRIADPNVENHPWSTVERNTLREDVDRLINLTLTEREQVIIRLYFGLDECISTWEDVSK</sequence>
<evidence type="ECO:0000256" key="5">
    <source>
        <dbReference type="ARBA" id="ARBA00023163"/>
    </source>
</evidence>
<evidence type="ECO:0000256" key="4">
    <source>
        <dbReference type="ARBA" id="ARBA00023125"/>
    </source>
</evidence>
<dbReference type="SUPFAM" id="SSF88946">
    <property type="entry name" value="Sigma2 domain of RNA polymerase sigma factors"/>
    <property type="match status" value="1"/>
</dbReference>
<feature type="non-terminal residue" evidence="9">
    <location>
        <position position="1"/>
    </location>
</feature>
<gene>
    <name evidence="9" type="ORF">KI387_016311</name>
</gene>
<dbReference type="GO" id="GO:0016987">
    <property type="term" value="F:sigma factor activity"/>
    <property type="evidence" value="ECO:0007669"/>
    <property type="project" value="UniProtKB-KW"/>
</dbReference>
<dbReference type="InterPro" id="IPR000943">
    <property type="entry name" value="RNA_pol_sigma70"/>
</dbReference>
<dbReference type="Proteomes" id="UP000824469">
    <property type="component" value="Unassembled WGS sequence"/>
</dbReference>
<evidence type="ECO:0000313" key="10">
    <source>
        <dbReference type="Proteomes" id="UP000824469"/>
    </source>
</evidence>
<organism evidence="9 10">
    <name type="scientific">Taxus chinensis</name>
    <name type="common">Chinese yew</name>
    <name type="synonym">Taxus wallichiana var. chinensis</name>
    <dbReference type="NCBI Taxonomy" id="29808"/>
    <lineage>
        <taxon>Eukaryota</taxon>
        <taxon>Viridiplantae</taxon>
        <taxon>Streptophyta</taxon>
        <taxon>Embryophyta</taxon>
        <taxon>Tracheophyta</taxon>
        <taxon>Spermatophyta</taxon>
        <taxon>Pinopsida</taxon>
        <taxon>Pinidae</taxon>
        <taxon>Conifers II</taxon>
        <taxon>Cupressales</taxon>
        <taxon>Taxaceae</taxon>
        <taxon>Taxus</taxon>
    </lineage>
</organism>
<keyword evidence="2" id="KW-0805">Transcription regulation</keyword>
<evidence type="ECO:0000256" key="2">
    <source>
        <dbReference type="ARBA" id="ARBA00023015"/>
    </source>
</evidence>
<feature type="compositionally biased region" description="Basic residues" evidence="6">
    <location>
        <begin position="158"/>
        <end position="167"/>
    </location>
</feature>
<comment type="caution">
    <text evidence="9">The sequence shown here is derived from an EMBL/GenBank/DDBJ whole genome shotgun (WGS) entry which is preliminary data.</text>
</comment>
<name>A0AA38GDH2_TAXCH</name>
<comment type="similarity">
    <text evidence="1">Belongs to the sigma-70 factor family.</text>
</comment>
<keyword evidence="5" id="KW-0804">Transcription</keyword>
<dbReference type="NCBIfam" id="TIGR02937">
    <property type="entry name" value="sigma70-ECF"/>
    <property type="match status" value="1"/>
</dbReference>
<dbReference type="Gene3D" id="1.10.601.10">
    <property type="entry name" value="RNA Polymerase Primary Sigma Factor"/>
    <property type="match status" value="1"/>
</dbReference>
<evidence type="ECO:0000259" key="7">
    <source>
        <dbReference type="Pfam" id="PF04539"/>
    </source>
</evidence>
<protein>
    <recommendedName>
        <fullName evidence="11">Sigma factor</fullName>
    </recommendedName>
</protein>
<dbReference type="InterPro" id="IPR007627">
    <property type="entry name" value="RNA_pol_sigma70_r2"/>
</dbReference>
<keyword evidence="4" id="KW-0238">DNA-binding</keyword>
<dbReference type="PANTHER" id="PTHR30603">
    <property type="entry name" value="RNA POLYMERASE SIGMA FACTOR RPO"/>
    <property type="match status" value="1"/>
</dbReference>
<evidence type="ECO:0000256" key="6">
    <source>
        <dbReference type="SAM" id="MobiDB-lite"/>
    </source>
</evidence>
<dbReference type="PANTHER" id="PTHR30603:SF14">
    <property type="entry name" value="RNA POLYMERASE SIGMA FACTOR SIGA"/>
    <property type="match status" value="1"/>
</dbReference>
<dbReference type="InterPro" id="IPR036388">
    <property type="entry name" value="WH-like_DNA-bd_sf"/>
</dbReference>
<dbReference type="GO" id="GO:0003677">
    <property type="term" value="F:DNA binding"/>
    <property type="evidence" value="ECO:0007669"/>
    <property type="project" value="UniProtKB-KW"/>
</dbReference>
<evidence type="ECO:0000256" key="3">
    <source>
        <dbReference type="ARBA" id="ARBA00023082"/>
    </source>
</evidence>
<dbReference type="EMBL" id="JAHRHJ020000003">
    <property type="protein sequence ID" value="KAH9321672.1"/>
    <property type="molecule type" value="Genomic_DNA"/>
</dbReference>
<keyword evidence="10" id="KW-1185">Reference proteome</keyword>
<dbReference type="AlphaFoldDB" id="A0AA38GDH2"/>
<dbReference type="InterPro" id="IPR014284">
    <property type="entry name" value="RNA_pol_sigma-70_dom"/>
</dbReference>
<dbReference type="InterPro" id="IPR013325">
    <property type="entry name" value="RNA_pol_sigma_r2"/>
</dbReference>
<dbReference type="OMA" id="HCHFSST"/>
<dbReference type="SUPFAM" id="SSF88659">
    <property type="entry name" value="Sigma3 and sigma4 domains of RNA polymerase sigma factors"/>
    <property type="match status" value="1"/>
</dbReference>
<dbReference type="InterPro" id="IPR013324">
    <property type="entry name" value="RNA_pol_sigma_r3/r4-like"/>
</dbReference>
<accession>A0AA38GDH2</accession>
<keyword evidence="3" id="KW-0731">Sigma factor</keyword>
<dbReference type="Gene3D" id="1.10.10.10">
    <property type="entry name" value="Winged helix-like DNA-binding domain superfamily/Winged helix DNA-binding domain"/>
    <property type="match status" value="2"/>
</dbReference>
<evidence type="ECO:0000259" key="8">
    <source>
        <dbReference type="Pfam" id="PF04542"/>
    </source>
</evidence>
<feature type="region of interest" description="Disordered" evidence="6">
    <location>
        <begin position="144"/>
        <end position="171"/>
    </location>
</feature>
<evidence type="ECO:0000256" key="1">
    <source>
        <dbReference type="ARBA" id="ARBA00007788"/>
    </source>
</evidence>
<evidence type="ECO:0000313" key="9">
    <source>
        <dbReference type="EMBL" id="KAH9321672.1"/>
    </source>
</evidence>
<evidence type="ECO:0008006" key="11">
    <source>
        <dbReference type="Google" id="ProtNLM"/>
    </source>
</evidence>
<dbReference type="InterPro" id="IPR050239">
    <property type="entry name" value="Sigma-70_RNA_pol_init_factors"/>
</dbReference>
<dbReference type="Pfam" id="PF04542">
    <property type="entry name" value="Sigma70_r2"/>
    <property type="match status" value="1"/>
</dbReference>
<dbReference type="InterPro" id="IPR007624">
    <property type="entry name" value="RNA_pol_sigma70_r3"/>
</dbReference>
<proteinExistence type="inferred from homology"/>
<dbReference type="PRINTS" id="PR00046">
    <property type="entry name" value="SIGMA70FCT"/>
</dbReference>
<reference evidence="9 10" key="1">
    <citation type="journal article" date="2021" name="Nat. Plants">
        <title>The Taxus genome provides insights into paclitaxel biosynthesis.</title>
        <authorList>
            <person name="Xiong X."/>
            <person name="Gou J."/>
            <person name="Liao Q."/>
            <person name="Li Y."/>
            <person name="Zhou Q."/>
            <person name="Bi G."/>
            <person name="Li C."/>
            <person name="Du R."/>
            <person name="Wang X."/>
            <person name="Sun T."/>
            <person name="Guo L."/>
            <person name="Liang H."/>
            <person name="Lu P."/>
            <person name="Wu Y."/>
            <person name="Zhang Z."/>
            <person name="Ro D.K."/>
            <person name="Shang Y."/>
            <person name="Huang S."/>
            <person name="Yan J."/>
        </authorList>
    </citation>
    <scope>NUCLEOTIDE SEQUENCE [LARGE SCALE GENOMIC DNA]</scope>
    <source>
        <strain evidence="9">Ta-2019</strain>
    </source>
</reference>